<evidence type="ECO:0000256" key="1">
    <source>
        <dbReference type="SAM" id="MobiDB-lite"/>
    </source>
</evidence>
<sequence length="179" mass="18942">MHCQQSFTAQAVTGAPSTAVLPIDAECLGAPCPFRSGVDVSTYRYLDELWIAALRRAEASVLALPHTGSSGVQRAKYAAEADSAGREEAAVSPVVSKRRVSSTCNDSDLTSSPLPRAPAPPSSSAAHPPAPQLPPPPAVVARRPTSFATDTQARLRVEAQPNLKRNMYTAQRGVAWVVR</sequence>
<organism evidence="2 3">
    <name type="scientific">Leishmania braziliensis MHOM/BR/75/M2904</name>
    <dbReference type="NCBI Taxonomy" id="420245"/>
    <lineage>
        <taxon>Eukaryota</taxon>
        <taxon>Discoba</taxon>
        <taxon>Euglenozoa</taxon>
        <taxon>Kinetoplastea</taxon>
        <taxon>Metakinetoplastina</taxon>
        <taxon>Trypanosomatida</taxon>
        <taxon>Trypanosomatidae</taxon>
        <taxon>Leishmaniinae</taxon>
        <taxon>Leishmania</taxon>
        <taxon>Leishmania braziliensis species complex</taxon>
    </lineage>
</organism>
<dbReference type="AlphaFoldDB" id="A0A3P3ZC86"/>
<feature type="compositionally biased region" description="Pro residues" evidence="1">
    <location>
        <begin position="128"/>
        <end position="138"/>
    </location>
</feature>
<accession>A0A3P3ZC86</accession>
<dbReference type="EMBL" id="LS997629">
    <property type="protein sequence ID" value="SYZ67838.1"/>
    <property type="molecule type" value="Genomic_DNA"/>
</dbReference>
<name>A0A3P3ZC86_LEIBR</name>
<proteinExistence type="predicted"/>
<feature type="compositionally biased region" description="Basic and acidic residues" evidence="1">
    <location>
        <begin position="80"/>
        <end position="89"/>
    </location>
</feature>
<reference evidence="2 3" key="1">
    <citation type="submission" date="2018-09" db="EMBL/GenBank/DDBJ databases">
        <authorList>
            <person name="Peiro R."/>
            <person name="Begona"/>
            <person name="Cbmso G."/>
            <person name="Lopez M."/>
            <person name="Gonzalez S."/>
        </authorList>
    </citation>
    <scope>NUCLEOTIDE SEQUENCE [LARGE SCALE GENOMIC DNA]</scope>
</reference>
<dbReference type="Proteomes" id="UP000319462">
    <property type="component" value="Chromosome 30"/>
</dbReference>
<feature type="region of interest" description="Disordered" evidence="1">
    <location>
        <begin position="80"/>
        <end position="147"/>
    </location>
</feature>
<evidence type="ECO:0000313" key="2">
    <source>
        <dbReference type="EMBL" id="SYZ67838.1"/>
    </source>
</evidence>
<protein>
    <submittedName>
        <fullName evidence="2">Hypothetical_protein</fullName>
    </submittedName>
</protein>
<gene>
    <name evidence="2" type="ORF">LBRM2904_30.0240</name>
</gene>
<evidence type="ECO:0000313" key="3">
    <source>
        <dbReference type="Proteomes" id="UP000319462"/>
    </source>
</evidence>